<evidence type="ECO:0000313" key="3">
    <source>
        <dbReference type="Proteomes" id="UP001519293"/>
    </source>
</evidence>
<name>A0ABS4RHS4_9BACI</name>
<gene>
    <name evidence="2" type="ORF">J2Z40_002877</name>
</gene>
<proteinExistence type="predicted"/>
<evidence type="ECO:0000256" key="1">
    <source>
        <dbReference type="SAM" id="Phobius"/>
    </source>
</evidence>
<dbReference type="RefSeq" id="WP_066394055.1">
    <property type="nucleotide sequence ID" value="NZ_JAGIKZ010000018.1"/>
</dbReference>
<protein>
    <submittedName>
        <fullName evidence="2">Uncharacterized protein</fullName>
    </submittedName>
</protein>
<evidence type="ECO:0000313" key="2">
    <source>
        <dbReference type="EMBL" id="MBP2242303.1"/>
    </source>
</evidence>
<keyword evidence="3" id="KW-1185">Reference proteome</keyword>
<feature type="transmembrane region" description="Helical" evidence="1">
    <location>
        <begin position="7"/>
        <end position="28"/>
    </location>
</feature>
<dbReference type="EMBL" id="JAGIKZ010000018">
    <property type="protein sequence ID" value="MBP2242303.1"/>
    <property type="molecule type" value="Genomic_DNA"/>
</dbReference>
<organism evidence="2 3">
    <name type="scientific">Cytobacillus eiseniae</name>
    <dbReference type="NCBI Taxonomy" id="762947"/>
    <lineage>
        <taxon>Bacteria</taxon>
        <taxon>Bacillati</taxon>
        <taxon>Bacillota</taxon>
        <taxon>Bacilli</taxon>
        <taxon>Bacillales</taxon>
        <taxon>Bacillaceae</taxon>
        <taxon>Cytobacillus</taxon>
    </lineage>
</organism>
<reference evidence="2 3" key="1">
    <citation type="submission" date="2021-03" db="EMBL/GenBank/DDBJ databases">
        <title>Genomic Encyclopedia of Type Strains, Phase IV (KMG-IV): sequencing the most valuable type-strain genomes for metagenomic binning, comparative biology and taxonomic classification.</title>
        <authorList>
            <person name="Goeker M."/>
        </authorList>
    </citation>
    <scope>NUCLEOTIDE SEQUENCE [LARGE SCALE GENOMIC DNA]</scope>
    <source>
        <strain evidence="2 3">DSM 26675</strain>
    </source>
</reference>
<dbReference type="Proteomes" id="UP001519293">
    <property type="component" value="Unassembled WGS sequence"/>
</dbReference>
<comment type="caution">
    <text evidence="2">The sequence shown here is derived from an EMBL/GenBank/DDBJ whole genome shotgun (WGS) entry which is preliminary data.</text>
</comment>
<keyword evidence="1" id="KW-0812">Transmembrane</keyword>
<accession>A0ABS4RHS4</accession>
<sequence>MKRNVKWIITVTILLIGLFILFMVYVFVGQEYVYAKKYANRLLEFELPIKTTVIDQDFDYGVIYGGGPWGNGGYPTLVVYQKVITELSEREIFEHYNSEDFEIYFEGTEELQKNNNNQIWYEGSIKEKTILNTESNSNEPIEAIIQYRTEFSYPFFIDLY</sequence>
<keyword evidence="1" id="KW-1133">Transmembrane helix</keyword>
<keyword evidence="1" id="KW-0472">Membrane</keyword>